<dbReference type="EMBL" id="RCZM01000003">
    <property type="protein sequence ID" value="TPG17172.1"/>
    <property type="molecule type" value="Genomic_DNA"/>
</dbReference>
<sequence length="362" mass="39831">MGVTRLTADDASVLAVETLGLDSGSIELISIEGIAASLRRAASFMCPTSPSRLVDAVLGALRPLAATEVERTDVADVLELLVASGDLLELRQESGRSIRLLYLAPPSYIERRPGSFLLMGIRPFGISILEGELRKAIEYEGHTRVLELDPDTGAEQLRQLELRPVRKDRWVSTPALEAPPGLIERYRARLDVSGDAGRLDGLVILDAESSVRYYRGRWRAPTSRDNGDMVARRPQAYGADLWCLIRFESGVPGRLMEFPADDPVLPGRDEAWRYQAAVDALRGAPQRFRVRRGSTPEDDTTFDFFGPLPGFAARYLQIAGLALGKTQGALFSFRVPLAATQDVSAFLTDMLWMDQEEAARGV</sequence>
<keyword evidence="2" id="KW-1185">Reference proteome</keyword>
<dbReference type="Proteomes" id="UP000317722">
    <property type="component" value="Unassembled WGS sequence"/>
</dbReference>
<evidence type="ECO:0000313" key="2">
    <source>
        <dbReference type="Proteomes" id="UP000317722"/>
    </source>
</evidence>
<dbReference type="OrthoDB" id="7060496at2"/>
<reference evidence="1 2" key="1">
    <citation type="journal article" date="2019" name="Environ. Microbiol.">
        <title>Species interactions and distinct microbial communities in high Arctic permafrost affected cryosols are associated with the CH4 and CO2 gas fluxes.</title>
        <authorList>
            <person name="Altshuler I."/>
            <person name="Hamel J."/>
            <person name="Turney S."/>
            <person name="Magnuson E."/>
            <person name="Levesque R."/>
            <person name="Greer C."/>
            <person name="Whyte L.G."/>
        </authorList>
    </citation>
    <scope>NUCLEOTIDE SEQUENCE [LARGE SCALE GENOMIC DNA]</scope>
    <source>
        <strain evidence="1 2">S9.3A</strain>
    </source>
</reference>
<accession>A0A502CX01</accession>
<dbReference type="RefSeq" id="WP_140740153.1">
    <property type="nucleotide sequence ID" value="NZ_RCZM01000003.1"/>
</dbReference>
<proteinExistence type="predicted"/>
<dbReference type="AlphaFoldDB" id="A0A502CX01"/>
<comment type="caution">
    <text evidence="1">The sequence shown here is derived from an EMBL/GenBank/DDBJ whole genome shotgun (WGS) entry which is preliminary data.</text>
</comment>
<evidence type="ECO:0000313" key="1">
    <source>
        <dbReference type="EMBL" id="TPG17172.1"/>
    </source>
</evidence>
<name>A0A502CX01_9MICO</name>
<organism evidence="1 2">
    <name type="scientific">Pedococcus bigeumensis</name>
    <dbReference type="NCBI Taxonomy" id="433644"/>
    <lineage>
        <taxon>Bacteria</taxon>
        <taxon>Bacillati</taxon>
        <taxon>Actinomycetota</taxon>
        <taxon>Actinomycetes</taxon>
        <taxon>Micrococcales</taxon>
        <taxon>Intrasporangiaceae</taxon>
        <taxon>Pedococcus</taxon>
    </lineage>
</organism>
<gene>
    <name evidence="1" type="ORF">EAH86_10440</name>
</gene>
<protein>
    <submittedName>
        <fullName evidence="1">Uncharacterized protein</fullName>
    </submittedName>
</protein>